<organism evidence="1 2">
    <name type="scientific">Alicyclobacillus acidocaldarius (strain Tc-4-1)</name>
    <name type="common">Bacillus acidocaldarius</name>
    <dbReference type="NCBI Taxonomy" id="1048834"/>
    <lineage>
        <taxon>Bacteria</taxon>
        <taxon>Bacillati</taxon>
        <taxon>Bacillota</taxon>
        <taxon>Bacilli</taxon>
        <taxon>Bacillales</taxon>
        <taxon>Alicyclobacillaceae</taxon>
        <taxon>Alicyclobacillus</taxon>
    </lineage>
</organism>
<dbReference type="KEGG" id="aad:TC41_2898"/>
<dbReference type="AlphaFoldDB" id="F8IK83"/>
<reference evidence="2" key="2">
    <citation type="submission" date="2011-06" db="EMBL/GenBank/DDBJ databases">
        <title>The complete genome sequence of Alicyclobacillus acidocaldarius sp. Tc-4-1.</title>
        <authorList>
            <person name="Chen Y."/>
            <person name="He Y."/>
            <person name="Dong Z."/>
            <person name="Hu S."/>
        </authorList>
    </citation>
    <scope>NUCLEOTIDE SEQUENCE [LARGE SCALE GENOMIC DNA]</scope>
    <source>
        <strain evidence="2">Tc-4-1</strain>
    </source>
</reference>
<dbReference type="HOGENOM" id="CLU_2748779_0_0_9"/>
<dbReference type="Proteomes" id="UP000000292">
    <property type="component" value="Chromosome"/>
</dbReference>
<dbReference type="EMBL" id="CP002902">
    <property type="protein sequence ID" value="AEJ44789.1"/>
    <property type="molecule type" value="Genomic_DNA"/>
</dbReference>
<proteinExistence type="predicted"/>
<sequence>MRGVEHVVVLTIDKRTNRVVRVVKSAGAPDIHRGELARDAVYTLLTHGYQEVSAVDGRTYLVLGYNRGACAEE</sequence>
<protein>
    <submittedName>
        <fullName evidence="1">Uncharacterized protein</fullName>
    </submittedName>
</protein>
<reference evidence="1 2" key="1">
    <citation type="journal article" date="2011" name="J. Bacteriol.">
        <title>Complete Genome Sequence of Alicyclobacillus acidocaldarius Strain Tc-4-1.</title>
        <authorList>
            <person name="Chen Y."/>
            <person name="He Y."/>
            <person name="Zhang B."/>
            <person name="Yang J."/>
            <person name="Li W."/>
            <person name="Dong Z."/>
            <person name="Hu S."/>
        </authorList>
    </citation>
    <scope>NUCLEOTIDE SEQUENCE [LARGE SCALE GENOMIC DNA]</scope>
    <source>
        <strain evidence="1 2">Tc-4-1</strain>
    </source>
</reference>
<accession>F8IK83</accession>
<gene>
    <name evidence="1" type="ordered locus">TC41_2898</name>
</gene>
<evidence type="ECO:0000313" key="2">
    <source>
        <dbReference type="Proteomes" id="UP000000292"/>
    </source>
</evidence>
<dbReference type="PATRIC" id="fig|1048834.4.peg.2754"/>
<evidence type="ECO:0000313" key="1">
    <source>
        <dbReference type="EMBL" id="AEJ44789.1"/>
    </source>
</evidence>
<name>F8IK83_ALIAT</name>
<dbReference type="STRING" id="1048834.TC41_2898"/>